<dbReference type="EMBL" id="DF238795">
    <property type="protein sequence ID" value="GAC95434.1"/>
    <property type="molecule type" value="Genomic_DNA"/>
</dbReference>
<gene>
    <name evidence="2" type="ORF">PHSY_003010</name>
</gene>
<feature type="region of interest" description="Disordered" evidence="1">
    <location>
        <begin position="762"/>
        <end position="785"/>
    </location>
</feature>
<feature type="region of interest" description="Disordered" evidence="1">
    <location>
        <begin position="672"/>
        <end position="696"/>
    </location>
</feature>
<proteinExistence type="predicted"/>
<dbReference type="GeneID" id="24108300"/>
<name>R9P2F6_PSEHS</name>
<evidence type="ECO:0000313" key="2">
    <source>
        <dbReference type="EMBL" id="GAC95434.1"/>
    </source>
</evidence>
<sequence>MLDDAESRYELRLLHMLLDSKVMSTTQTSRRAASMRRPIRSACSALSDTYAANWLGLRSSVQRSQEARDLIIVRKIRRYPSVLSSRPFAPNNAAEQRQTSNAKSSDRGSDGCLTVQKGMFAICTVQRNNIDSGVSDDTVSNTATSAFPRPPFRRIVTSQASQQHRTMSRQAEGGGWSKQESLHAFTMRAQGSDARARFVEQSDRNPEHVDGADDWIRGSMEQLRYPEDGIKRHRHLDSGADSPNRRQTQQQRPLISSGLPTSYNDFRNRSRSVSCSALLPHTFSLESSLAPKTKPDDGVASSRLSSPQIPSPSPALHFTKQDRSWSDLLSGKLGDTCSLAHLHSRTHSLGTSSSLYDRSSRLSSAVSFQTRPTSSASSEDPYRLSCRASEQVSSGRSPRSLCTTTAPARELRSPGKPLSDHGLRQSSMHYLQTTSPAATALNDQRGSRQQVSIVEGLRPSRPLMRRAATSSVTTEQVIGPQYLEPVNSCEGYFFPRPRLRTHSLNTVPSEAVDQLHAVPERFWQRDLAIDGADNIHAARASVVKTSNADPITLLRASRQFGSTSSQVAFAYAAGPERDPRLTLHENMPPPPLPKVSQEVPCGLVPSKPPPPTPWPSTSPEHSESQDSACSLDVLKASELLERNEALELERQAWREEHRTSLGVGSNSFLGRLSPCLREPPPVPDRTRGGALSSGMNDADEIPIQVHRVRNEDGTEHTLLLVRAQRSHPRFGLNRPSTPEMRDRLIATVRPSSLVKHISQRLGSLSSTRRSLATSSAQGNSMPRDGTLTRTQMQAYTVRPLKEGRRLVTNETVVIGRQQEHPEGFREQDSWNPIESHLQPEVQMGNAISDMRKSIAGRTLPARSGYQAAGTRDEIRAFMNEGKTSTWVQKICCNGVVEAEKLTPDYVLDIDPGTSVITCGDLSVSESPADGHHLFNTEPSSSCGIPARLATPADSRDSGNSSGRHGDFAVWDASNVSLDNLFFRPPQHNLGPP</sequence>
<feature type="region of interest" description="Disordered" evidence="1">
    <location>
        <begin position="84"/>
        <end position="110"/>
    </location>
</feature>
<keyword evidence="3" id="KW-1185">Reference proteome</keyword>
<dbReference type="OrthoDB" id="2556318at2759"/>
<dbReference type="HOGENOM" id="CLU_301297_0_0_1"/>
<dbReference type="RefSeq" id="XP_012189021.1">
    <property type="nucleotide sequence ID" value="XM_012333631.1"/>
</dbReference>
<organism evidence="2 3">
    <name type="scientific">Pseudozyma hubeiensis (strain SY62)</name>
    <name type="common">Yeast</name>
    <dbReference type="NCBI Taxonomy" id="1305764"/>
    <lineage>
        <taxon>Eukaryota</taxon>
        <taxon>Fungi</taxon>
        <taxon>Dikarya</taxon>
        <taxon>Basidiomycota</taxon>
        <taxon>Ustilaginomycotina</taxon>
        <taxon>Ustilaginomycetes</taxon>
        <taxon>Ustilaginales</taxon>
        <taxon>Ustilaginaceae</taxon>
        <taxon>Pseudozyma</taxon>
    </lineage>
</organism>
<feature type="compositionally biased region" description="Low complexity" evidence="1">
    <location>
        <begin position="763"/>
        <end position="776"/>
    </location>
</feature>
<accession>R9P2F6</accession>
<dbReference type="Proteomes" id="UP000014071">
    <property type="component" value="Unassembled WGS sequence"/>
</dbReference>
<dbReference type="AlphaFoldDB" id="R9P2F6"/>
<feature type="region of interest" description="Disordered" evidence="1">
    <location>
        <begin position="579"/>
        <end position="628"/>
    </location>
</feature>
<feature type="compositionally biased region" description="Polar residues" evidence="1">
    <location>
        <begin position="245"/>
        <end position="263"/>
    </location>
</feature>
<feature type="region of interest" description="Disordered" evidence="1">
    <location>
        <begin position="288"/>
        <end position="318"/>
    </location>
</feature>
<feature type="compositionally biased region" description="Polar residues" evidence="1">
    <location>
        <begin position="388"/>
        <end position="406"/>
    </location>
</feature>
<feature type="compositionally biased region" description="Polar residues" evidence="1">
    <location>
        <begin position="93"/>
        <end position="103"/>
    </location>
</feature>
<evidence type="ECO:0000256" key="1">
    <source>
        <dbReference type="SAM" id="MobiDB-lite"/>
    </source>
</evidence>
<reference evidence="3" key="1">
    <citation type="journal article" date="2013" name="Genome Announc.">
        <title>Draft genome sequence of the basidiomycetous yeast-like fungus Pseudozyma hubeiensis SY62, which produces an abundant amount of the biosurfactant mannosylerythritol lipids.</title>
        <authorList>
            <person name="Konishi M."/>
            <person name="Hatada Y."/>
            <person name="Horiuchi J."/>
        </authorList>
    </citation>
    <scope>NUCLEOTIDE SEQUENCE [LARGE SCALE GENOMIC DNA]</scope>
    <source>
        <strain evidence="3">SY62</strain>
    </source>
</reference>
<feature type="compositionally biased region" description="Basic and acidic residues" evidence="1">
    <location>
        <begin position="409"/>
        <end position="423"/>
    </location>
</feature>
<feature type="region of interest" description="Disordered" evidence="1">
    <location>
        <begin position="233"/>
        <end position="263"/>
    </location>
</feature>
<evidence type="ECO:0000313" key="3">
    <source>
        <dbReference type="Proteomes" id="UP000014071"/>
    </source>
</evidence>
<dbReference type="eggNOG" id="ENOG502R2HV">
    <property type="taxonomic scope" value="Eukaryota"/>
</dbReference>
<feature type="region of interest" description="Disordered" evidence="1">
    <location>
        <begin position="387"/>
        <end position="423"/>
    </location>
</feature>
<protein>
    <submittedName>
        <fullName evidence="2">Uncharacterized protein</fullName>
    </submittedName>
</protein>
<feature type="compositionally biased region" description="Pro residues" evidence="1">
    <location>
        <begin position="606"/>
        <end position="616"/>
    </location>
</feature>